<sequence length="229" mass="26696">MTKRLFERFTTEMTEREYYDRYGLDIEILQYLWNPVFAIAMNGEPLPQIGKTIQDMLNLWYGWVDSMEDYEISNIGNNDGVDNDYVREVFRDLYCDVFKGVNKKLILPVIIHPYSHPGFIADITDVQNAGEKLEATCIVDETDIIAFSPKNLVKHFKYTEFDAKTLFKNLQESSITSNVMPLKMIKPRPIKEPFFRLINILPLTDGIKCSWPHCSKLNSLNNEQDAEFF</sequence>
<gene>
    <name evidence="1" type="ORF">QX249_27695</name>
</gene>
<evidence type="ECO:0000313" key="1">
    <source>
        <dbReference type="EMBL" id="MDS1824409.1"/>
    </source>
</evidence>
<comment type="caution">
    <text evidence="1">The sequence shown here is derived from an EMBL/GenBank/DDBJ whole genome shotgun (WGS) entry which is preliminary data.</text>
</comment>
<proteinExistence type="predicted"/>
<dbReference type="EMBL" id="JAUHGG010000023">
    <property type="protein sequence ID" value="MDS1824409.1"/>
    <property type="molecule type" value="Genomic_DNA"/>
</dbReference>
<accession>A0AAW8Q7X8</accession>
<evidence type="ECO:0000313" key="2">
    <source>
        <dbReference type="Proteomes" id="UP001253193"/>
    </source>
</evidence>
<dbReference type="RefSeq" id="WP_159404154.1">
    <property type="nucleotide sequence ID" value="NZ_CP034285.1"/>
</dbReference>
<protein>
    <submittedName>
        <fullName evidence="1">Uncharacterized protein</fullName>
    </submittedName>
</protein>
<dbReference type="Proteomes" id="UP001253193">
    <property type="component" value="Unassembled WGS sequence"/>
</dbReference>
<organism evidence="1 2">
    <name type="scientific">Vibrio parahaemolyticus</name>
    <dbReference type="NCBI Taxonomy" id="670"/>
    <lineage>
        <taxon>Bacteria</taxon>
        <taxon>Pseudomonadati</taxon>
        <taxon>Pseudomonadota</taxon>
        <taxon>Gammaproteobacteria</taxon>
        <taxon>Vibrionales</taxon>
        <taxon>Vibrionaceae</taxon>
        <taxon>Vibrio</taxon>
    </lineage>
</organism>
<reference evidence="1" key="1">
    <citation type="submission" date="2023-06" db="EMBL/GenBank/DDBJ databases">
        <title>Genomic Diversity of Vibrio spp. and Metagenomic Analysis of Pathogens in Florida Gulf Coastal Waters Following Hurricane Ian.</title>
        <authorList>
            <person name="Brumfield K.D."/>
        </authorList>
    </citation>
    <scope>NUCLEOTIDE SEQUENCE</scope>
    <source>
        <strain evidence="1">WBS2B-138</strain>
    </source>
</reference>
<dbReference type="AlphaFoldDB" id="A0AAW8Q7X8"/>
<name>A0AAW8Q7X8_VIBPH</name>